<dbReference type="PIRSF" id="PIRSF000868">
    <property type="entry name" value="14-3-3"/>
    <property type="match status" value="1"/>
</dbReference>
<dbReference type="InterPro" id="IPR036815">
    <property type="entry name" value="14-3-3_dom_sf"/>
</dbReference>
<dbReference type="Proteomes" id="UP001188597">
    <property type="component" value="Unassembled WGS sequence"/>
</dbReference>
<comment type="similarity">
    <text evidence="1">Belongs to the 14-3-3 family.</text>
</comment>
<dbReference type="InterPro" id="IPR000308">
    <property type="entry name" value="14-3-3"/>
</dbReference>
<evidence type="ECO:0000259" key="3">
    <source>
        <dbReference type="SMART" id="SM00101"/>
    </source>
</evidence>
<organism evidence="4 5">
    <name type="scientific">Escallonia herrerae</name>
    <dbReference type="NCBI Taxonomy" id="1293975"/>
    <lineage>
        <taxon>Eukaryota</taxon>
        <taxon>Viridiplantae</taxon>
        <taxon>Streptophyta</taxon>
        <taxon>Embryophyta</taxon>
        <taxon>Tracheophyta</taxon>
        <taxon>Spermatophyta</taxon>
        <taxon>Magnoliopsida</taxon>
        <taxon>eudicotyledons</taxon>
        <taxon>Gunneridae</taxon>
        <taxon>Pentapetalae</taxon>
        <taxon>asterids</taxon>
        <taxon>campanulids</taxon>
        <taxon>Escalloniales</taxon>
        <taxon>Escalloniaceae</taxon>
        <taxon>Escallonia</taxon>
    </lineage>
</organism>
<dbReference type="InterPro" id="IPR023410">
    <property type="entry name" value="14-3-3_domain"/>
</dbReference>
<evidence type="ECO:0000313" key="5">
    <source>
        <dbReference type="Proteomes" id="UP001188597"/>
    </source>
</evidence>
<comment type="caution">
    <text evidence="4">The sequence shown here is derived from an EMBL/GenBank/DDBJ whole genome shotgun (WGS) entry which is preliminary data.</text>
</comment>
<dbReference type="InterPro" id="IPR023409">
    <property type="entry name" value="14-3-3_CS"/>
</dbReference>
<evidence type="ECO:0000313" key="4">
    <source>
        <dbReference type="EMBL" id="KAK2998675.1"/>
    </source>
</evidence>
<feature type="site" description="Interaction with phosphoserine on interacting protein" evidence="2">
    <location>
        <position position="65"/>
    </location>
</feature>
<dbReference type="Pfam" id="PF00244">
    <property type="entry name" value="14-3-3"/>
    <property type="match status" value="1"/>
</dbReference>
<protein>
    <recommendedName>
        <fullName evidence="3">14-3-3 domain-containing protein</fullName>
    </recommendedName>
</protein>
<evidence type="ECO:0000256" key="1">
    <source>
        <dbReference type="ARBA" id="ARBA00006141"/>
    </source>
</evidence>
<reference evidence="4" key="1">
    <citation type="submission" date="2022-12" db="EMBL/GenBank/DDBJ databases">
        <title>Draft genome assemblies for two species of Escallonia (Escalloniales).</title>
        <authorList>
            <person name="Chanderbali A."/>
            <person name="Dervinis C."/>
            <person name="Anghel I."/>
            <person name="Soltis D."/>
            <person name="Soltis P."/>
            <person name="Zapata F."/>
        </authorList>
    </citation>
    <scope>NUCLEOTIDE SEQUENCE</scope>
    <source>
        <strain evidence="4">UCBG64.0493</strain>
        <tissue evidence="4">Leaf</tissue>
    </source>
</reference>
<gene>
    <name evidence="4" type="ORF">RJ639_023669</name>
</gene>
<feature type="non-terminal residue" evidence="4">
    <location>
        <position position="1"/>
    </location>
</feature>
<accession>A0AA88UZA9</accession>
<sequence>MASSTMKREDYVYLARLSEQAERYDEMVTAVNGLVAAAACPDGELTVEERNLLSVAYKNAVGSRRAAWRIISSVEQKEEGRRSDGGRAALSKGYRTRIEAELSGVCAGILRLLDERLVPATASSESKVFYLKMKGDYCRYLAEFKVGTERKEAAEDTMIAYKAARIHILSANYSYLFIVMKDIAAKNLSPTHPIRLGVALNFSVFYYEILNSPEKACQMAKEVCLLLLSGQC</sequence>
<dbReference type="SMART" id="SM00101">
    <property type="entry name" value="14_3_3"/>
    <property type="match status" value="1"/>
</dbReference>
<proteinExistence type="inferred from homology"/>
<keyword evidence="5" id="KW-1185">Reference proteome</keyword>
<dbReference type="PROSITE" id="PS00796">
    <property type="entry name" value="1433_1"/>
    <property type="match status" value="1"/>
</dbReference>
<feature type="site" description="Interaction with phosphoserine on interacting protein" evidence="2">
    <location>
        <position position="139"/>
    </location>
</feature>
<feature type="domain" description="14-3-3" evidence="3">
    <location>
        <begin position="8"/>
        <end position="230"/>
    </location>
</feature>
<dbReference type="SUPFAM" id="SSF48445">
    <property type="entry name" value="14-3-3 protein"/>
    <property type="match status" value="1"/>
</dbReference>
<dbReference type="AlphaFoldDB" id="A0AA88UZA9"/>
<name>A0AA88UZA9_9ASTE</name>
<dbReference type="Gene3D" id="1.20.190.20">
    <property type="entry name" value="14-3-3 domain"/>
    <property type="match status" value="1"/>
</dbReference>
<dbReference type="PRINTS" id="PR00305">
    <property type="entry name" value="1433ZETA"/>
</dbReference>
<dbReference type="PANTHER" id="PTHR18860">
    <property type="entry name" value="14-3-3 PROTEIN"/>
    <property type="match status" value="1"/>
</dbReference>
<dbReference type="EMBL" id="JAVXUP010003546">
    <property type="protein sequence ID" value="KAK2998675.1"/>
    <property type="molecule type" value="Genomic_DNA"/>
</dbReference>
<evidence type="ECO:0000256" key="2">
    <source>
        <dbReference type="PIRSR" id="PIRSR000868-1"/>
    </source>
</evidence>